<name>A0AAN6ZI80_9PEZI</name>
<evidence type="ECO:0000313" key="4">
    <source>
        <dbReference type="EMBL" id="KAK4139387.1"/>
    </source>
</evidence>
<dbReference type="InterPro" id="IPR016123">
    <property type="entry name" value="Mog1/PsbP_a/b/a-sand"/>
</dbReference>
<keyword evidence="2" id="KW-0813">Transport</keyword>
<dbReference type="Gene3D" id="3.40.1000.10">
    <property type="entry name" value="Mog1/PsbP, alpha/beta/alpha sandwich"/>
    <property type="match status" value="1"/>
</dbReference>
<dbReference type="InterPro" id="IPR007681">
    <property type="entry name" value="Mog1"/>
</dbReference>
<dbReference type="GO" id="GO:0006606">
    <property type="term" value="P:protein import into nucleus"/>
    <property type="evidence" value="ECO:0007669"/>
    <property type="project" value="TreeGrafter"/>
</dbReference>
<reference evidence="4" key="2">
    <citation type="submission" date="2023-05" db="EMBL/GenBank/DDBJ databases">
        <authorList>
            <consortium name="Lawrence Berkeley National Laboratory"/>
            <person name="Steindorff A."/>
            <person name="Hensen N."/>
            <person name="Bonometti L."/>
            <person name="Westerberg I."/>
            <person name="Brannstrom I.O."/>
            <person name="Guillou S."/>
            <person name="Cros-Aarteil S."/>
            <person name="Calhoun S."/>
            <person name="Haridas S."/>
            <person name="Kuo A."/>
            <person name="Mondo S."/>
            <person name="Pangilinan J."/>
            <person name="Riley R."/>
            <person name="Labutti K."/>
            <person name="Andreopoulos B."/>
            <person name="Lipzen A."/>
            <person name="Chen C."/>
            <person name="Yanf M."/>
            <person name="Daum C."/>
            <person name="Ng V."/>
            <person name="Clum A."/>
            <person name="Ohm R."/>
            <person name="Martin F."/>
            <person name="Silar P."/>
            <person name="Natvig D."/>
            <person name="Lalanne C."/>
            <person name="Gautier V."/>
            <person name="Ament-Velasquez S.L."/>
            <person name="Kruys A."/>
            <person name="Hutchinson M.I."/>
            <person name="Powell A.J."/>
            <person name="Barry K."/>
            <person name="Miller A.N."/>
            <person name="Grigoriev I.V."/>
            <person name="Debuchy R."/>
            <person name="Gladieux P."/>
            <person name="Thoren M.H."/>
            <person name="Johannesson H."/>
        </authorList>
    </citation>
    <scope>NUCLEOTIDE SEQUENCE</scope>
    <source>
        <strain evidence="4">CBS 141.50</strain>
    </source>
</reference>
<evidence type="ECO:0000313" key="5">
    <source>
        <dbReference type="Proteomes" id="UP001302676"/>
    </source>
</evidence>
<evidence type="ECO:0008006" key="6">
    <source>
        <dbReference type="Google" id="ProtNLM"/>
    </source>
</evidence>
<comment type="similarity">
    <text evidence="1">Belongs to the MOG1 family.</text>
</comment>
<dbReference type="GO" id="GO:0031267">
    <property type="term" value="F:small GTPase binding"/>
    <property type="evidence" value="ECO:0007669"/>
    <property type="project" value="TreeGrafter"/>
</dbReference>
<dbReference type="AlphaFoldDB" id="A0AAN6ZI80"/>
<protein>
    <recommendedName>
        <fullName evidence="6">Ran guanine nucleotide release factor</fullName>
    </recommendedName>
</protein>
<comment type="caution">
    <text evidence="4">The sequence shown here is derived from an EMBL/GenBank/DDBJ whole genome shotgun (WGS) entry which is preliminary data.</text>
</comment>
<dbReference type="GO" id="GO:0005085">
    <property type="term" value="F:guanyl-nucleotide exchange factor activity"/>
    <property type="evidence" value="ECO:0007669"/>
    <property type="project" value="TreeGrafter"/>
</dbReference>
<organism evidence="4 5">
    <name type="scientific">Dichotomopilus funicola</name>
    <dbReference type="NCBI Taxonomy" id="1934379"/>
    <lineage>
        <taxon>Eukaryota</taxon>
        <taxon>Fungi</taxon>
        <taxon>Dikarya</taxon>
        <taxon>Ascomycota</taxon>
        <taxon>Pezizomycotina</taxon>
        <taxon>Sordariomycetes</taxon>
        <taxon>Sordariomycetidae</taxon>
        <taxon>Sordariales</taxon>
        <taxon>Chaetomiaceae</taxon>
        <taxon>Dichotomopilus</taxon>
    </lineage>
</organism>
<gene>
    <name evidence="4" type="ORF">C8A04DRAFT_33138</name>
</gene>
<dbReference type="Pfam" id="PF04603">
    <property type="entry name" value="Mog1"/>
    <property type="match status" value="1"/>
</dbReference>
<evidence type="ECO:0000256" key="1">
    <source>
        <dbReference type="ARBA" id="ARBA00010307"/>
    </source>
</evidence>
<dbReference type="GO" id="GO:0005634">
    <property type="term" value="C:nucleus"/>
    <property type="evidence" value="ECO:0007669"/>
    <property type="project" value="TreeGrafter"/>
</dbReference>
<reference evidence="4" key="1">
    <citation type="journal article" date="2023" name="Mol. Phylogenet. Evol.">
        <title>Genome-scale phylogeny and comparative genomics of the fungal order Sordariales.</title>
        <authorList>
            <person name="Hensen N."/>
            <person name="Bonometti L."/>
            <person name="Westerberg I."/>
            <person name="Brannstrom I.O."/>
            <person name="Guillou S."/>
            <person name="Cros-Aarteil S."/>
            <person name="Calhoun S."/>
            <person name="Haridas S."/>
            <person name="Kuo A."/>
            <person name="Mondo S."/>
            <person name="Pangilinan J."/>
            <person name="Riley R."/>
            <person name="LaButti K."/>
            <person name="Andreopoulos B."/>
            <person name="Lipzen A."/>
            <person name="Chen C."/>
            <person name="Yan M."/>
            <person name="Daum C."/>
            <person name="Ng V."/>
            <person name="Clum A."/>
            <person name="Steindorff A."/>
            <person name="Ohm R.A."/>
            <person name="Martin F."/>
            <person name="Silar P."/>
            <person name="Natvig D.O."/>
            <person name="Lalanne C."/>
            <person name="Gautier V."/>
            <person name="Ament-Velasquez S.L."/>
            <person name="Kruys A."/>
            <person name="Hutchinson M.I."/>
            <person name="Powell A.J."/>
            <person name="Barry K."/>
            <person name="Miller A.N."/>
            <person name="Grigoriev I.V."/>
            <person name="Debuchy R."/>
            <person name="Gladieux P."/>
            <person name="Hiltunen Thoren M."/>
            <person name="Johannesson H."/>
        </authorList>
    </citation>
    <scope>NUCLEOTIDE SEQUENCE</scope>
    <source>
        <strain evidence="4">CBS 141.50</strain>
    </source>
</reference>
<dbReference type="SUPFAM" id="SSF55724">
    <property type="entry name" value="Mog1p/PsbP-like"/>
    <property type="match status" value="1"/>
</dbReference>
<evidence type="ECO:0000256" key="2">
    <source>
        <dbReference type="ARBA" id="ARBA00022448"/>
    </source>
</evidence>
<accession>A0AAN6ZI80</accession>
<dbReference type="EMBL" id="MU853666">
    <property type="protein sequence ID" value="KAK4139387.1"/>
    <property type="molecule type" value="Genomic_DNA"/>
</dbReference>
<evidence type="ECO:0000256" key="3">
    <source>
        <dbReference type="ARBA" id="ARBA00022927"/>
    </source>
</evidence>
<proteinExistence type="inferred from homology"/>
<dbReference type="GeneID" id="87818957"/>
<keyword evidence="3" id="KW-0653">Protein transport</keyword>
<dbReference type="Proteomes" id="UP001302676">
    <property type="component" value="Unassembled WGS sequence"/>
</dbReference>
<keyword evidence="5" id="KW-1185">Reference proteome</keyword>
<dbReference type="PANTHER" id="PTHR15837:SF0">
    <property type="entry name" value="RAN GUANINE NUCLEOTIDE RELEASE FACTOR"/>
    <property type="match status" value="1"/>
</dbReference>
<dbReference type="RefSeq" id="XP_062632758.1">
    <property type="nucleotide sequence ID" value="XM_062782344.1"/>
</dbReference>
<sequence>MPGFKKTRLFGGALVCDIPEQFVDVSLIREVPNNQEVYLDKEGFTSIIFDITERVHAPGEGLERDGLALTTHLEDLVGEAAESVKVWNTSETEFSHVSETDTPAYTLIATQTPQGNESSSSKGTAPDFTALILTLLRLEKEKTDILITINVPHIKGEYDEEEVDLALGKQGALIGDAVEFAARIWSSFRIEDWGLFGPRDDEPRR</sequence>
<dbReference type="PANTHER" id="PTHR15837">
    <property type="entry name" value="RAN GUANINE NUCLEOTIDE RELEASE FACTOR"/>
    <property type="match status" value="1"/>
</dbReference>